<dbReference type="InterPro" id="IPR005835">
    <property type="entry name" value="NTP_transferase_dom"/>
</dbReference>
<dbReference type="GO" id="GO:0006048">
    <property type="term" value="P:UDP-N-acetylglucosamine biosynthetic process"/>
    <property type="evidence" value="ECO:0007669"/>
    <property type="project" value="UniProtKB-UniPathway"/>
</dbReference>
<evidence type="ECO:0000256" key="13">
    <source>
        <dbReference type="ARBA" id="ARBA00048493"/>
    </source>
</evidence>
<proteinExistence type="inferred from homology"/>
<keyword evidence="10" id="KW-0511">Multifunctional enzyme</keyword>
<comment type="catalytic activity">
    <reaction evidence="13">
        <text>N-acetyl-alpha-D-glucosamine 1-phosphate + UTP + H(+) = UDP-N-acetyl-alpha-D-glucosamine + diphosphate</text>
        <dbReference type="Rhea" id="RHEA:13509"/>
        <dbReference type="ChEBI" id="CHEBI:15378"/>
        <dbReference type="ChEBI" id="CHEBI:33019"/>
        <dbReference type="ChEBI" id="CHEBI:46398"/>
        <dbReference type="ChEBI" id="CHEBI:57705"/>
        <dbReference type="ChEBI" id="CHEBI:57776"/>
        <dbReference type="EC" id="2.7.7.23"/>
    </reaction>
</comment>
<comment type="catalytic activity">
    <reaction evidence="12">
        <text>alpha-D-glucosamine 1-phosphate + acetyl-CoA = N-acetyl-alpha-D-glucosamine 1-phosphate + CoA + H(+)</text>
        <dbReference type="Rhea" id="RHEA:13725"/>
        <dbReference type="ChEBI" id="CHEBI:15378"/>
        <dbReference type="ChEBI" id="CHEBI:57287"/>
        <dbReference type="ChEBI" id="CHEBI:57288"/>
        <dbReference type="ChEBI" id="CHEBI:57776"/>
        <dbReference type="ChEBI" id="CHEBI:58516"/>
        <dbReference type="EC" id="2.3.1.157"/>
    </reaction>
</comment>
<comment type="pathway">
    <text evidence="2">Nucleotide-sugar biosynthesis; UDP-N-acetyl-alpha-D-glucosamine biosynthesis; UDP-N-acetyl-alpha-D-glucosamine from N-acetyl-alpha-D-glucosamine 1-phosphate: step 1/1.</text>
</comment>
<evidence type="ECO:0000313" key="17">
    <source>
        <dbReference type="Proteomes" id="UP000186165"/>
    </source>
</evidence>
<evidence type="ECO:0000259" key="14">
    <source>
        <dbReference type="Pfam" id="PF00483"/>
    </source>
</evidence>
<evidence type="ECO:0000256" key="11">
    <source>
        <dbReference type="ARBA" id="ARBA00023315"/>
    </source>
</evidence>
<evidence type="ECO:0000256" key="12">
    <source>
        <dbReference type="ARBA" id="ARBA00048247"/>
    </source>
</evidence>
<keyword evidence="11 16" id="KW-0012">Acyltransferase</keyword>
<keyword evidence="17" id="KW-1185">Reference proteome</keyword>
<dbReference type="SUPFAM" id="SSF51161">
    <property type="entry name" value="Trimeric LpxA-like enzymes"/>
    <property type="match status" value="1"/>
</dbReference>
<reference evidence="17" key="1">
    <citation type="submission" date="2016-08" db="EMBL/GenBank/DDBJ databases">
        <title>Discovery of first anaerobic lithoheterotrophic haloarchae widely represented in hypersaline habitats.</title>
        <authorList>
            <person name="Sorokin D.Y."/>
            <person name="Kublanov I.V."/>
            <person name="Roman P."/>
            <person name="Sinninghe Damste J.S."/>
            <person name="Golyshin P.N."/>
            <person name="Rojo D."/>
            <person name="Ciordia S."/>
            <person name="Mena Md.C."/>
            <person name="Ferrer M."/>
            <person name="Smedile F."/>
            <person name="Messina E."/>
            <person name="La Cono V."/>
            <person name="Yakimov M.M."/>
        </authorList>
    </citation>
    <scope>NUCLEOTIDE SEQUENCE [LARGE SCALE GENOMIC DNA]</scope>
    <source>
        <strain evidence="17">HSR6</strain>
    </source>
</reference>
<dbReference type="InterPro" id="IPR023915">
    <property type="entry name" value="Bifunctiontional_GlmU_arc-type"/>
</dbReference>
<dbReference type="EC" id="2.3.1.157" evidence="5"/>
<evidence type="ECO:0000256" key="3">
    <source>
        <dbReference type="ARBA" id="ARBA00007707"/>
    </source>
</evidence>
<dbReference type="UniPathway" id="UPA00113">
    <property type="reaction ID" value="UER00532"/>
</dbReference>
<dbReference type="PANTHER" id="PTHR43584">
    <property type="entry name" value="NUCLEOTIDYL TRANSFERASE"/>
    <property type="match status" value="1"/>
</dbReference>
<dbReference type="Pfam" id="PF25087">
    <property type="entry name" value="GMPPB_C"/>
    <property type="match status" value="1"/>
</dbReference>
<dbReference type="RefSeq" id="WP_071932774.1">
    <property type="nucleotide sequence ID" value="NZ_CP016804.1"/>
</dbReference>
<comment type="similarity">
    <text evidence="3">In the C-terminal section; belongs to the transferase hexapeptide repeat family.</text>
</comment>
<dbReference type="Gene3D" id="3.90.550.10">
    <property type="entry name" value="Spore Coat Polysaccharide Biosynthesis Protein SpsA, Chain A"/>
    <property type="match status" value="1"/>
</dbReference>
<protein>
    <recommendedName>
        <fullName evidence="7">Bifunctional protein GlmU</fullName>
        <ecNumber evidence="5">2.3.1.157</ecNumber>
        <ecNumber evidence="6">2.7.7.23</ecNumber>
    </recommendedName>
</protein>
<evidence type="ECO:0000313" key="16">
    <source>
        <dbReference type="EMBL" id="APE95083.1"/>
    </source>
</evidence>
<dbReference type="KEGG" id="hhsr:HSR6_0623"/>
<accession>A0A1J1ABC1</accession>
<dbReference type="CDD" id="cd04181">
    <property type="entry name" value="NTP_transferase"/>
    <property type="match status" value="1"/>
</dbReference>
<evidence type="ECO:0000256" key="2">
    <source>
        <dbReference type="ARBA" id="ARBA00005208"/>
    </source>
</evidence>
<keyword evidence="8 16" id="KW-0808">Transferase</keyword>
<comment type="pathway">
    <text evidence="1">Nucleotide-sugar biosynthesis; UDP-N-acetyl-alpha-D-glucosamine biosynthesis; N-acetyl-alpha-D-glucosamine 1-phosphate from alpha-D-glucosamine 6-phosphate (route II): step 2/2.</text>
</comment>
<evidence type="ECO:0000256" key="1">
    <source>
        <dbReference type="ARBA" id="ARBA00005166"/>
    </source>
</evidence>
<dbReference type="Proteomes" id="UP000186165">
    <property type="component" value="Chromosome"/>
</dbReference>
<name>A0A1J1ABC1_9EURY</name>
<feature type="domain" description="Mannose-1-phosphate guanyltransferase C-terminal" evidence="15">
    <location>
        <begin position="260"/>
        <end position="328"/>
    </location>
</feature>
<evidence type="ECO:0000256" key="9">
    <source>
        <dbReference type="ARBA" id="ARBA00022695"/>
    </source>
</evidence>
<evidence type="ECO:0000256" key="4">
    <source>
        <dbReference type="ARBA" id="ARBA00007947"/>
    </source>
</evidence>
<dbReference type="InterPro" id="IPR056729">
    <property type="entry name" value="GMPPB_C"/>
</dbReference>
<dbReference type="GO" id="GO:0019134">
    <property type="term" value="F:glucosamine-1-phosphate N-acetyltransferase activity"/>
    <property type="evidence" value="ECO:0007669"/>
    <property type="project" value="UniProtKB-EC"/>
</dbReference>
<dbReference type="InterPro" id="IPR029044">
    <property type="entry name" value="Nucleotide-diphossugar_trans"/>
</dbReference>
<organism evidence="16 17">
    <name type="scientific">Halodesulfurarchaeum formicicum</name>
    <dbReference type="NCBI Taxonomy" id="1873524"/>
    <lineage>
        <taxon>Archaea</taxon>
        <taxon>Methanobacteriati</taxon>
        <taxon>Methanobacteriota</taxon>
        <taxon>Stenosarchaea group</taxon>
        <taxon>Halobacteria</taxon>
        <taxon>Halobacteriales</taxon>
        <taxon>Halobacteriaceae</taxon>
        <taxon>Halodesulfurarchaeum</taxon>
    </lineage>
</organism>
<evidence type="ECO:0000256" key="6">
    <source>
        <dbReference type="ARBA" id="ARBA00012457"/>
    </source>
</evidence>
<evidence type="ECO:0000256" key="10">
    <source>
        <dbReference type="ARBA" id="ARBA00023268"/>
    </source>
</evidence>
<dbReference type="EC" id="2.7.7.23" evidence="6"/>
<feature type="domain" description="Nucleotidyl transferase" evidence="14">
    <location>
        <begin position="4"/>
        <end position="224"/>
    </location>
</feature>
<dbReference type="AlphaFoldDB" id="A0A1J1ABC1"/>
<evidence type="ECO:0000256" key="7">
    <source>
        <dbReference type="ARBA" id="ARBA00013414"/>
    </source>
</evidence>
<dbReference type="InterPro" id="IPR011004">
    <property type="entry name" value="Trimer_LpxA-like_sf"/>
</dbReference>
<dbReference type="Gene3D" id="2.160.10.10">
    <property type="entry name" value="Hexapeptide repeat proteins"/>
    <property type="match status" value="1"/>
</dbReference>
<dbReference type="GeneID" id="30417145"/>
<keyword evidence="9 16" id="KW-0548">Nucleotidyltransferase</keyword>
<dbReference type="GO" id="GO:0003977">
    <property type="term" value="F:UDP-N-acetylglucosamine diphosphorylase activity"/>
    <property type="evidence" value="ECO:0007669"/>
    <property type="project" value="UniProtKB-EC"/>
</dbReference>
<dbReference type="OrthoDB" id="15372at2157"/>
<dbReference type="SUPFAM" id="SSF53448">
    <property type="entry name" value="Nucleotide-diphospho-sugar transferases"/>
    <property type="match status" value="1"/>
</dbReference>
<comment type="similarity">
    <text evidence="4">In the N-terminal section; belongs to the N-acetylglucosamine-1-phosphate uridyltransferase family.</text>
</comment>
<evidence type="ECO:0000256" key="5">
    <source>
        <dbReference type="ARBA" id="ARBA00012225"/>
    </source>
</evidence>
<dbReference type="EMBL" id="CP016804">
    <property type="protein sequence ID" value="APE95083.1"/>
    <property type="molecule type" value="Genomic_DNA"/>
</dbReference>
<dbReference type="Pfam" id="PF00483">
    <property type="entry name" value="NTP_transferase"/>
    <property type="match status" value="1"/>
</dbReference>
<dbReference type="NCBIfam" id="TIGR03992">
    <property type="entry name" value="Arch_glmU"/>
    <property type="match status" value="1"/>
</dbReference>
<evidence type="ECO:0000259" key="15">
    <source>
        <dbReference type="Pfam" id="PF25087"/>
    </source>
</evidence>
<evidence type="ECO:0000256" key="8">
    <source>
        <dbReference type="ARBA" id="ARBA00022679"/>
    </source>
</evidence>
<dbReference type="InterPro" id="IPR050065">
    <property type="entry name" value="GlmU-like"/>
</dbReference>
<sequence length="391" mass="40496">MDVIILAAGRGTRMCPLTDGAPKPMLPVADRPLAAHVADAAVSAGAEKLVFTVGYRSTDVESFFGTEYGGVPVEYAHQPTRSGTADAVAMAVTHVDGAFAVLNGDNVYDAANLARLFEHVPAVGYTRVSDPSAYGVVSTDGGTVTGIVEKPANPPSNLANTGAYAFPDGARKLLDVQESERGERELTDVLGRLVDRETVTAVEFDSWADVAYPWDLLSANEQALESLERAVNGAVHADASLRGRVTVEAGATIDAGVVVDGPVLIRDGATIGPNAYIRGPTVVGPDAAVGHAVEVKNSLLLSGASANHLSYVGDSILGPGANLGAGTVTANLRHDDEPVHAGDDDRPTNRRKFGAVIGPGVKTGINTSLQPGVMLSTDTWTKPGEVVDADR</sequence>
<dbReference type="PANTHER" id="PTHR43584:SF8">
    <property type="entry name" value="N-ACETYLMURAMATE ALPHA-1-PHOSPHATE URIDYLYLTRANSFERASE"/>
    <property type="match status" value="1"/>
</dbReference>
<gene>
    <name evidence="16" type="primary">glmU</name>
    <name evidence="16" type="ORF">HSR6_0623</name>
</gene>